<proteinExistence type="inferred from homology"/>
<dbReference type="GO" id="GO:0004326">
    <property type="term" value="F:tetrahydrofolylpolyglutamate synthase activity"/>
    <property type="evidence" value="ECO:0007669"/>
    <property type="project" value="UniProtKB-EC"/>
</dbReference>
<evidence type="ECO:0000256" key="2">
    <source>
        <dbReference type="ARBA" id="ARBA00013025"/>
    </source>
</evidence>
<dbReference type="Pfam" id="PF08245">
    <property type="entry name" value="Mur_ligase_M"/>
    <property type="match status" value="1"/>
</dbReference>
<evidence type="ECO:0000313" key="14">
    <source>
        <dbReference type="Proteomes" id="UP000334019"/>
    </source>
</evidence>
<dbReference type="AlphaFoldDB" id="A0A5Q2RMC8"/>
<comment type="catalytic activity">
    <reaction evidence="9">
        <text>(6S)-5,6,7,8-tetrahydrofolyl-(gamma-L-Glu)(n) + L-glutamate + ATP = (6S)-5,6,7,8-tetrahydrofolyl-(gamma-L-Glu)(n+1) + ADP + phosphate + H(+)</text>
        <dbReference type="Rhea" id="RHEA:10580"/>
        <dbReference type="Rhea" id="RHEA-COMP:14738"/>
        <dbReference type="Rhea" id="RHEA-COMP:14740"/>
        <dbReference type="ChEBI" id="CHEBI:15378"/>
        <dbReference type="ChEBI" id="CHEBI:29985"/>
        <dbReference type="ChEBI" id="CHEBI:30616"/>
        <dbReference type="ChEBI" id="CHEBI:43474"/>
        <dbReference type="ChEBI" id="CHEBI:141005"/>
        <dbReference type="ChEBI" id="CHEBI:456216"/>
        <dbReference type="EC" id="6.3.2.17"/>
    </reaction>
</comment>
<dbReference type="GO" id="GO:0008841">
    <property type="term" value="F:dihydrofolate synthase activity"/>
    <property type="evidence" value="ECO:0007669"/>
    <property type="project" value="TreeGrafter"/>
</dbReference>
<organism evidence="13 14">
    <name type="scientific">Actinomarinicola tropica</name>
    <dbReference type="NCBI Taxonomy" id="2789776"/>
    <lineage>
        <taxon>Bacteria</taxon>
        <taxon>Bacillati</taxon>
        <taxon>Actinomycetota</taxon>
        <taxon>Acidimicrobiia</taxon>
        <taxon>Acidimicrobiales</taxon>
        <taxon>Iamiaceae</taxon>
        <taxon>Actinomarinicola</taxon>
    </lineage>
</organism>
<evidence type="ECO:0000259" key="12">
    <source>
        <dbReference type="Pfam" id="PF08245"/>
    </source>
</evidence>
<evidence type="ECO:0000256" key="7">
    <source>
        <dbReference type="ARBA" id="ARBA00022842"/>
    </source>
</evidence>
<dbReference type="InterPro" id="IPR036615">
    <property type="entry name" value="Mur_ligase_C_dom_sf"/>
</dbReference>
<dbReference type="PIRSF" id="PIRSF001563">
    <property type="entry name" value="Folylpolyglu_synth"/>
    <property type="match status" value="1"/>
</dbReference>
<dbReference type="RefSeq" id="WP_153759817.1">
    <property type="nucleotide sequence ID" value="NZ_CP045851.1"/>
</dbReference>
<dbReference type="InterPro" id="IPR001645">
    <property type="entry name" value="Folylpolyglutamate_synth"/>
</dbReference>
<keyword evidence="3 10" id="KW-0436">Ligase</keyword>
<evidence type="ECO:0000256" key="10">
    <source>
        <dbReference type="PIRNR" id="PIRNR001563"/>
    </source>
</evidence>
<keyword evidence="5 10" id="KW-0547">Nucleotide-binding</keyword>
<protein>
    <recommendedName>
        <fullName evidence="2">tetrahydrofolate synthase</fullName>
        <ecNumber evidence="2">6.3.2.17</ecNumber>
    </recommendedName>
    <alternativeName>
        <fullName evidence="8">Tetrahydrofolylpolyglutamate synthase</fullName>
    </alternativeName>
</protein>
<dbReference type="KEGG" id="atq:GH723_11720"/>
<dbReference type="Pfam" id="PF02875">
    <property type="entry name" value="Mur_ligase_C"/>
    <property type="match status" value="1"/>
</dbReference>
<sequence length="443" mass="46750">MAWLDRHINLEANAGRPTGASLDRMRSIVHVLGDPHRAYPSIHLTGTNGKGSVARMTTALLQASGLTVGTYTSPHLERINERMSRNLEPVDDDELADAIAAVAAIEPIIDGPPSHFEILTAAAFHWFADVAVDVAVLEVGLLGRYDCTNVVDAPVSVLTRVAADHTDRSEGWRRAIAEEKVGIVKPGSTFVLGETDPELRDIFDAAPAETMWVRDADFAVESNQVAVGGRLLDLRTPGGRYTDLFLPLHGAHQGDNAVVALTAVEGFFGRPLDEDVVTGAFATVTVPGRLEPVAHAPSVLLDAAHNPDGAESLTAALAESFTVVGSRYLVVGLLAQQDTEEMLQALGAPGFDLVVVCTPPGSPRARPAADVARVAESLGCSVEVVPEPVEAVARAVALADEEDLVVVAGSIYVVGAVRAAYSRTAEAMVRAKEAAEAEDELGF</sequence>
<keyword evidence="4" id="KW-0479">Metal-binding</keyword>
<evidence type="ECO:0000256" key="9">
    <source>
        <dbReference type="ARBA" id="ARBA00047493"/>
    </source>
</evidence>
<gene>
    <name evidence="13" type="ORF">GH723_11720</name>
</gene>
<dbReference type="Gene3D" id="3.90.190.20">
    <property type="entry name" value="Mur ligase, C-terminal domain"/>
    <property type="match status" value="1"/>
</dbReference>
<dbReference type="InterPro" id="IPR013221">
    <property type="entry name" value="Mur_ligase_cen"/>
</dbReference>
<keyword evidence="7" id="KW-0460">Magnesium</keyword>
<dbReference type="PANTHER" id="PTHR11136">
    <property type="entry name" value="FOLYLPOLYGLUTAMATE SYNTHASE-RELATED"/>
    <property type="match status" value="1"/>
</dbReference>
<comment type="similarity">
    <text evidence="1 10">Belongs to the folylpolyglutamate synthase family.</text>
</comment>
<dbReference type="SUPFAM" id="SSF53623">
    <property type="entry name" value="MurD-like peptide ligases, catalytic domain"/>
    <property type="match status" value="1"/>
</dbReference>
<keyword evidence="14" id="KW-1185">Reference proteome</keyword>
<evidence type="ECO:0000259" key="11">
    <source>
        <dbReference type="Pfam" id="PF02875"/>
    </source>
</evidence>
<evidence type="ECO:0000256" key="3">
    <source>
        <dbReference type="ARBA" id="ARBA00022598"/>
    </source>
</evidence>
<evidence type="ECO:0000256" key="1">
    <source>
        <dbReference type="ARBA" id="ARBA00008276"/>
    </source>
</evidence>
<dbReference type="InterPro" id="IPR036565">
    <property type="entry name" value="Mur-like_cat_sf"/>
</dbReference>
<name>A0A5Q2RMC8_9ACTN</name>
<dbReference type="EMBL" id="CP045851">
    <property type="protein sequence ID" value="QGG95711.1"/>
    <property type="molecule type" value="Genomic_DNA"/>
</dbReference>
<keyword evidence="6 10" id="KW-0067">ATP-binding</keyword>
<accession>A0A5Q2RMC8</accession>
<dbReference type="InterPro" id="IPR004101">
    <property type="entry name" value="Mur_ligase_C"/>
</dbReference>
<evidence type="ECO:0000256" key="4">
    <source>
        <dbReference type="ARBA" id="ARBA00022723"/>
    </source>
</evidence>
<dbReference type="GO" id="GO:0005524">
    <property type="term" value="F:ATP binding"/>
    <property type="evidence" value="ECO:0007669"/>
    <property type="project" value="UniProtKB-KW"/>
</dbReference>
<feature type="domain" description="Mur ligase central" evidence="12">
    <location>
        <begin position="45"/>
        <end position="263"/>
    </location>
</feature>
<feature type="domain" description="Mur ligase C-terminal" evidence="11">
    <location>
        <begin position="288"/>
        <end position="410"/>
    </location>
</feature>
<evidence type="ECO:0000313" key="13">
    <source>
        <dbReference type="EMBL" id="QGG95711.1"/>
    </source>
</evidence>
<dbReference type="NCBIfam" id="TIGR01499">
    <property type="entry name" value="folC"/>
    <property type="match status" value="1"/>
</dbReference>
<dbReference type="Gene3D" id="3.40.1190.10">
    <property type="entry name" value="Mur-like, catalytic domain"/>
    <property type="match status" value="1"/>
</dbReference>
<dbReference type="EC" id="6.3.2.17" evidence="2"/>
<dbReference type="GO" id="GO:0005737">
    <property type="term" value="C:cytoplasm"/>
    <property type="evidence" value="ECO:0007669"/>
    <property type="project" value="TreeGrafter"/>
</dbReference>
<dbReference type="PANTHER" id="PTHR11136:SF0">
    <property type="entry name" value="DIHYDROFOLATE SYNTHETASE-RELATED"/>
    <property type="match status" value="1"/>
</dbReference>
<evidence type="ECO:0000256" key="8">
    <source>
        <dbReference type="ARBA" id="ARBA00030592"/>
    </source>
</evidence>
<dbReference type="GO" id="GO:0046872">
    <property type="term" value="F:metal ion binding"/>
    <property type="evidence" value="ECO:0007669"/>
    <property type="project" value="UniProtKB-KW"/>
</dbReference>
<evidence type="ECO:0000256" key="6">
    <source>
        <dbReference type="ARBA" id="ARBA00022840"/>
    </source>
</evidence>
<dbReference type="Proteomes" id="UP000334019">
    <property type="component" value="Chromosome"/>
</dbReference>
<dbReference type="SUPFAM" id="SSF53244">
    <property type="entry name" value="MurD-like peptide ligases, peptide-binding domain"/>
    <property type="match status" value="1"/>
</dbReference>
<reference evidence="13 14" key="1">
    <citation type="submission" date="2019-11" db="EMBL/GenBank/DDBJ databases">
        <authorList>
            <person name="He Y."/>
        </authorList>
    </citation>
    <scope>NUCLEOTIDE SEQUENCE [LARGE SCALE GENOMIC DNA]</scope>
    <source>
        <strain evidence="13 14">SCSIO 58843</strain>
    </source>
</reference>
<evidence type="ECO:0000256" key="5">
    <source>
        <dbReference type="ARBA" id="ARBA00022741"/>
    </source>
</evidence>